<feature type="region of interest" description="Disordered" evidence="1">
    <location>
        <begin position="443"/>
        <end position="486"/>
    </location>
</feature>
<feature type="region of interest" description="Disordered" evidence="1">
    <location>
        <begin position="500"/>
        <end position="540"/>
    </location>
</feature>
<dbReference type="Proteomes" id="UP000799440">
    <property type="component" value="Unassembled WGS sequence"/>
</dbReference>
<organism evidence="2 3">
    <name type="scientific">Sporormia fimetaria CBS 119925</name>
    <dbReference type="NCBI Taxonomy" id="1340428"/>
    <lineage>
        <taxon>Eukaryota</taxon>
        <taxon>Fungi</taxon>
        <taxon>Dikarya</taxon>
        <taxon>Ascomycota</taxon>
        <taxon>Pezizomycotina</taxon>
        <taxon>Dothideomycetes</taxon>
        <taxon>Pleosporomycetidae</taxon>
        <taxon>Pleosporales</taxon>
        <taxon>Sporormiaceae</taxon>
        <taxon>Sporormia</taxon>
    </lineage>
</organism>
<feature type="compositionally biased region" description="Low complexity" evidence="1">
    <location>
        <begin position="10"/>
        <end position="20"/>
    </location>
</feature>
<reference evidence="2" key="1">
    <citation type="journal article" date="2020" name="Stud. Mycol.">
        <title>101 Dothideomycetes genomes: a test case for predicting lifestyles and emergence of pathogens.</title>
        <authorList>
            <person name="Haridas S."/>
            <person name="Albert R."/>
            <person name="Binder M."/>
            <person name="Bloem J."/>
            <person name="Labutti K."/>
            <person name="Salamov A."/>
            <person name="Andreopoulos B."/>
            <person name="Baker S."/>
            <person name="Barry K."/>
            <person name="Bills G."/>
            <person name="Bluhm B."/>
            <person name="Cannon C."/>
            <person name="Castanera R."/>
            <person name="Culley D."/>
            <person name="Daum C."/>
            <person name="Ezra D."/>
            <person name="Gonzalez J."/>
            <person name="Henrissat B."/>
            <person name="Kuo A."/>
            <person name="Liang C."/>
            <person name="Lipzen A."/>
            <person name="Lutzoni F."/>
            <person name="Magnuson J."/>
            <person name="Mondo S."/>
            <person name="Nolan M."/>
            <person name="Ohm R."/>
            <person name="Pangilinan J."/>
            <person name="Park H.-J."/>
            <person name="Ramirez L."/>
            <person name="Alfaro M."/>
            <person name="Sun H."/>
            <person name="Tritt A."/>
            <person name="Yoshinaga Y."/>
            <person name="Zwiers L.-H."/>
            <person name="Turgeon B."/>
            <person name="Goodwin S."/>
            <person name="Spatafora J."/>
            <person name="Crous P."/>
            <person name="Grigoriev I."/>
        </authorList>
    </citation>
    <scope>NUCLEOTIDE SEQUENCE</scope>
    <source>
        <strain evidence="2">CBS 119925</strain>
    </source>
</reference>
<dbReference type="AlphaFoldDB" id="A0A6A6VDX5"/>
<evidence type="ECO:0000313" key="3">
    <source>
        <dbReference type="Proteomes" id="UP000799440"/>
    </source>
</evidence>
<sequence length="540" mass="56695">MANSPGAPASQSSTSRAPVASSSNAAPFLAGWGPLGSSLAAIPLPENFSVPADVALLDAIEQEMAQQDPRAWAALEREELRLLGEKYTPGGIPPDKLQQHVKKFRLVYGSLSPGAIQKLGERLQSPQMAEGKILITPTKDGQVPAGLQSFTIPASQSGAHRPTALPQQYRVEPPSPGLRSLLTLTSWNKTAAPSAPPPSTTFSPGPGFPRLGSQPSKAAQFPTQTATSATAQYQNTPGVPAPTTSQPTLLDPLDFAAQVAARRVAENAELTASMEQQGRVIQIPYPGGPIKHNPFKTIPRAPPQKTTAPLSAFIAPRGKRVGRSYQGPLPSEADIYPDDSEFIASPERGESSSVLGQIERTPVALGQPGAFTFATPTPAQRKTTATLNVAAAPFTPAVPKADPITTQFGVPVTETDTSRTALPIPSSTQRINWLDPIHNFQPSTFTQQGSSTKGFGGQPSNIPGLGASSTTPWTTTGPQGVTTYPIGHTEGITALSTIREIYSQRQRPPAPPPAAPSQRTPTTPIPLRICGHLSPSAKAS</sequence>
<dbReference type="OrthoDB" id="10685584at2759"/>
<feature type="compositionally biased region" description="Polar residues" evidence="1">
    <location>
        <begin position="443"/>
        <end position="482"/>
    </location>
</feature>
<gene>
    <name evidence="2" type="ORF">M011DRAFT_457522</name>
</gene>
<evidence type="ECO:0000256" key="1">
    <source>
        <dbReference type="SAM" id="MobiDB-lite"/>
    </source>
</evidence>
<accession>A0A6A6VDX5</accession>
<feature type="region of interest" description="Disordered" evidence="1">
    <location>
        <begin position="1"/>
        <end position="20"/>
    </location>
</feature>
<keyword evidence="3" id="KW-1185">Reference proteome</keyword>
<protein>
    <submittedName>
        <fullName evidence="2">Uncharacterized protein</fullName>
    </submittedName>
</protein>
<feature type="compositionally biased region" description="Low complexity" evidence="1">
    <location>
        <begin position="218"/>
        <end position="236"/>
    </location>
</feature>
<proteinExistence type="predicted"/>
<name>A0A6A6VDX5_9PLEO</name>
<dbReference type="EMBL" id="MU006568">
    <property type="protein sequence ID" value="KAF2748822.1"/>
    <property type="molecule type" value="Genomic_DNA"/>
</dbReference>
<evidence type="ECO:0000313" key="2">
    <source>
        <dbReference type="EMBL" id="KAF2748822.1"/>
    </source>
</evidence>
<feature type="compositionally biased region" description="Low complexity" evidence="1">
    <location>
        <begin position="200"/>
        <end position="209"/>
    </location>
</feature>
<feature type="region of interest" description="Disordered" evidence="1">
    <location>
        <begin position="189"/>
        <end position="246"/>
    </location>
</feature>